<feature type="domain" description="Mur ligase C-terminal" evidence="13">
    <location>
        <begin position="318"/>
        <end position="444"/>
    </location>
</feature>
<dbReference type="Pfam" id="PF01225">
    <property type="entry name" value="Mur_ligase"/>
    <property type="match status" value="1"/>
</dbReference>
<evidence type="ECO:0000256" key="6">
    <source>
        <dbReference type="ARBA" id="ARBA00022960"/>
    </source>
</evidence>
<dbReference type="PANTHER" id="PTHR43024:SF1">
    <property type="entry name" value="UDP-N-ACETYLMURAMOYL-TRIPEPTIDE--D-ALANYL-D-ALANINE LIGASE"/>
    <property type="match status" value="1"/>
</dbReference>
<dbReference type="GO" id="GO:0047480">
    <property type="term" value="F:UDP-N-acetylmuramoyl-tripeptide-D-alanyl-D-alanine ligase activity"/>
    <property type="evidence" value="ECO:0007669"/>
    <property type="project" value="UniProtKB-UniRule"/>
</dbReference>
<keyword evidence="3 10" id="KW-0132">Cell division</keyword>
<evidence type="ECO:0000259" key="12">
    <source>
        <dbReference type="Pfam" id="PF01225"/>
    </source>
</evidence>
<dbReference type="Gene3D" id="3.40.1390.10">
    <property type="entry name" value="MurE/MurF, N-terminal domain"/>
    <property type="match status" value="1"/>
</dbReference>
<dbReference type="Pfam" id="PF08245">
    <property type="entry name" value="Mur_ligase_M"/>
    <property type="match status" value="1"/>
</dbReference>
<dbReference type="Gene3D" id="3.40.1190.10">
    <property type="entry name" value="Mur-like, catalytic domain"/>
    <property type="match status" value="1"/>
</dbReference>
<organism evidence="15 16">
    <name type="scientific">Thermincola potens (strain JR)</name>
    <dbReference type="NCBI Taxonomy" id="635013"/>
    <lineage>
        <taxon>Bacteria</taxon>
        <taxon>Bacillati</taxon>
        <taxon>Bacillota</taxon>
        <taxon>Clostridia</taxon>
        <taxon>Eubacteriales</taxon>
        <taxon>Thermincolaceae</taxon>
        <taxon>Thermincola</taxon>
    </lineage>
</organism>
<feature type="domain" description="Mur ligase central" evidence="14">
    <location>
        <begin position="109"/>
        <end position="295"/>
    </location>
</feature>
<dbReference type="Proteomes" id="UP000002377">
    <property type="component" value="Chromosome"/>
</dbReference>
<keyword evidence="2 10" id="KW-0436">Ligase</keyword>
<dbReference type="GO" id="GO:0005524">
    <property type="term" value="F:ATP binding"/>
    <property type="evidence" value="ECO:0007669"/>
    <property type="project" value="UniProtKB-UniRule"/>
</dbReference>
<evidence type="ECO:0000259" key="13">
    <source>
        <dbReference type="Pfam" id="PF02875"/>
    </source>
</evidence>
<dbReference type="SUPFAM" id="SSF63418">
    <property type="entry name" value="MurE/MurF N-terminal domain"/>
    <property type="match status" value="1"/>
</dbReference>
<feature type="binding site" evidence="10">
    <location>
        <begin position="111"/>
        <end position="117"/>
    </location>
    <ligand>
        <name>ATP</name>
        <dbReference type="ChEBI" id="CHEBI:30616"/>
    </ligand>
</feature>
<dbReference type="Gene3D" id="3.90.190.20">
    <property type="entry name" value="Mur ligase, C-terminal domain"/>
    <property type="match status" value="1"/>
</dbReference>
<evidence type="ECO:0000256" key="4">
    <source>
        <dbReference type="ARBA" id="ARBA00022741"/>
    </source>
</evidence>
<evidence type="ECO:0000256" key="8">
    <source>
        <dbReference type="ARBA" id="ARBA00023306"/>
    </source>
</evidence>
<comment type="subcellular location">
    <subcellularLocation>
        <location evidence="10 11">Cytoplasm</location>
    </subcellularLocation>
</comment>
<comment type="catalytic activity">
    <reaction evidence="10 11">
        <text>D-alanyl-D-alanine + UDP-N-acetyl-alpha-D-muramoyl-L-alanyl-gamma-D-glutamyl-meso-2,6-diaminopimelate + ATP = UDP-N-acetyl-alpha-D-muramoyl-L-alanyl-gamma-D-glutamyl-meso-2,6-diaminopimeloyl-D-alanyl-D-alanine + ADP + phosphate + H(+)</text>
        <dbReference type="Rhea" id="RHEA:28374"/>
        <dbReference type="ChEBI" id="CHEBI:15378"/>
        <dbReference type="ChEBI" id="CHEBI:30616"/>
        <dbReference type="ChEBI" id="CHEBI:43474"/>
        <dbReference type="ChEBI" id="CHEBI:57822"/>
        <dbReference type="ChEBI" id="CHEBI:61386"/>
        <dbReference type="ChEBI" id="CHEBI:83905"/>
        <dbReference type="ChEBI" id="CHEBI:456216"/>
        <dbReference type="EC" id="6.3.2.10"/>
    </reaction>
</comment>
<dbReference type="GO" id="GO:0009252">
    <property type="term" value="P:peptidoglycan biosynthetic process"/>
    <property type="evidence" value="ECO:0007669"/>
    <property type="project" value="UniProtKB-UniRule"/>
</dbReference>
<evidence type="ECO:0000256" key="7">
    <source>
        <dbReference type="ARBA" id="ARBA00022984"/>
    </source>
</evidence>
<dbReference type="GO" id="GO:0008360">
    <property type="term" value="P:regulation of cell shape"/>
    <property type="evidence" value="ECO:0007669"/>
    <property type="project" value="UniProtKB-KW"/>
</dbReference>
<sequence>MYKMTLGEIAGAIKARMVKGNVDRVYTQVCTDSRQIVPGSLFVALKGERFDAHDFVEQALQLGAHGVIVSRMQHDLPDGDILLVDDTLTALQQLARYNRKKFSGPVVAVTGSNGKTTTKDMISALLETKYLVLKTLGNFNNEIGLPLTLLGLDESHGAVVVEMGMRGLGEIDFLARIACPTAGVITNIGETHLERLGTVENIARAKTELLPHIPVGGYAVLNGDDPWQRKYAHLTRAKVIFYGMDHSNHVYADNIKCNMGAGASFTVIRDKIAKVFHLPVPGRHNIYNALAAITVGLQEGLSWEMCMEGLQNVVLSGMRLQIIDCNGLKIINDTYNANPASSKAAVRILAEMPCAGKKVAVLGDMYELGQRTVQGHREVGETVQNLKIDILVTVGELALHIAEAAKAAGMDRKNIYVSRNNNEALEILNNILKAGDLVLVKGSRGMKMEKIVEGITCA</sequence>
<keyword evidence="5 10" id="KW-0067">ATP-binding</keyword>
<dbReference type="eggNOG" id="COG0770">
    <property type="taxonomic scope" value="Bacteria"/>
</dbReference>
<reference evidence="15 16" key="1">
    <citation type="submission" date="2010-05" db="EMBL/GenBank/DDBJ databases">
        <title>Complete sequence of Thermincola sp. JR.</title>
        <authorList>
            <consortium name="US DOE Joint Genome Institute"/>
            <person name="Lucas S."/>
            <person name="Copeland A."/>
            <person name="Lapidus A."/>
            <person name="Cheng J.-F."/>
            <person name="Bruce D."/>
            <person name="Goodwin L."/>
            <person name="Pitluck S."/>
            <person name="Chertkov O."/>
            <person name="Detter J.C."/>
            <person name="Han C."/>
            <person name="Tapia R."/>
            <person name="Land M."/>
            <person name="Hauser L."/>
            <person name="Kyrpides N."/>
            <person name="Mikhailova N."/>
            <person name="Hazen T.C."/>
            <person name="Woyke T."/>
        </authorList>
    </citation>
    <scope>NUCLEOTIDE SEQUENCE [LARGE SCALE GENOMIC DNA]</scope>
    <source>
        <strain evidence="15 16">JR</strain>
    </source>
</reference>
<comment type="function">
    <text evidence="10 11">Involved in cell wall formation. Catalyzes the final step in the synthesis of UDP-N-acetylmuramoyl-pentapeptide, the precursor of murein.</text>
</comment>
<keyword evidence="7 10" id="KW-0573">Peptidoglycan synthesis</keyword>
<dbReference type="KEGG" id="tjr:TherJR_2164"/>
<dbReference type="InterPro" id="IPR051046">
    <property type="entry name" value="MurCDEF_CellWall_CoF430Synth"/>
</dbReference>
<comment type="similarity">
    <text evidence="10">Belongs to the MurCDEF family. MurF subfamily.</text>
</comment>
<dbReference type="GO" id="GO:0071555">
    <property type="term" value="P:cell wall organization"/>
    <property type="evidence" value="ECO:0007669"/>
    <property type="project" value="UniProtKB-KW"/>
</dbReference>
<proteinExistence type="inferred from homology"/>
<dbReference type="HAMAP" id="MF_02019">
    <property type="entry name" value="MurF"/>
    <property type="match status" value="1"/>
</dbReference>
<keyword evidence="4 10" id="KW-0547">Nucleotide-binding</keyword>
<keyword evidence="8 10" id="KW-0131">Cell cycle</keyword>
<dbReference type="STRING" id="635013.TherJR_2164"/>
<dbReference type="PANTHER" id="PTHR43024">
    <property type="entry name" value="UDP-N-ACETYLMURAMOYL-TRIPEPTIDE--D-ALANYL-D-ALANINE LIGASE"/>
    <property type="match status" value="1"/>
</dbReference>
<evidence type="ECO:0000256" key="1">
    <source>
        <dbReference type="ARBA" id="ARBA00022490"/>
    </source>
</evidence>
<gene>
    <name evidence="10" type="primary">murF</name>
    <name evidence="15" type="ordered locus">TherJR_2164</name>
</gene>
<keyword evidence="16" id="KW-1185">Reference proteome</keyword>
<evidence type="ECO:0000256" key="11">
    <source>
        <dbReference type="RuleBase" id="RU004136"/>
    </source>
</evidence>
<dbReference type="SUPFAM" id="SSF53623">
    <property type="entry name" value="MurD-like peptide ligases, catalytic domain"/>
    <property type="match status" value="1"/>
</dbReference>
<evidence type="ECO:0000256" key="3">
    <source>
        <dbReference type="ARBA" id="ARBA00022618"/>
    </source>
</evidence>
<dbReference type="InterPro" id="IPR036615">
    <property type="entry name" value="Mur_ligase_C_dom_sf"/>
</dbReference>
<protein>
    <recommendedName>
        <fullName evidence="10 11">UDP-N-acetylmuramoyl-tripeptide--D-alanyl-D-alanine ligase</fullName>
        <ecNumber evidence="10 11">6.3.2.10</ecNumber>
    </recommendedName>
    <alternativeName>
        <fullName evidence="10">D-alanyl-D-alanine-adding enzyme</fullName>
    </alternativeName>
</protein>
<evidence type="ECO:0000256" key="5">
    <source>
        <dbReference type="ARBA" id="ARBA00022840"/>
    </source>
</evidence>
<keyword evidence="6 10" id="KW-0133">Cell shape</keyword>
<dbReference type="NCBIfam" id="TIGR01143">
    <property type="entry name" value="murF"/>
    <property type="match status" value="1"/>
</dbReference>
<comment type="pathway">
    <text evidence="10 11">Cell wall biogenesis; peptidoglycan biosynthesis.</text>
</comment>
<accession>D5X9A5</accession>
<dbReference type="GO" id="GO:0051301">
    <property type="term" value="P:cell division"/>
    <property type="evidence" value="ECO:0007669"/>
    <property type="project" value="UniProtKB-KW"/>
</dbReference>
<dbReference type="GO" id="GO:0008766">
    <property type="term" value="F:UDP-N-acetylmuramoylalanyl-D-glutamyl-2,6-diaminopimelate-D-alanyl-D-alanine ligase activity"/>
    <property type="evidence" value="ECO:0007669"/>
    <property type="project" value="RHEA"/>
</dbReference>
<dbReference type="EC" id="6.3.2.10" evidence="10 11"/>
<dbReference type="InterPro" id="IPR004101">
    <property type="entry name" value="Mur_ligase_C"/>
</dbReference>
<dbReference type="SUPFAM" id="SSF53244">
    <property type="entry name" value="MurD-like peptide ligases, peptide-binding domain"/>
    <property type="match status" value="1"/>
</dbReference>
<name>D5X9A5_THEPJ</name>
<dbReference type="InterPro" id="IPR013221">
    <property type="entry name" value="Mur_ligase_cen"/>
</dbReference>
<evidence type="ECO:0000313" key="16">
    <source>
        <dbReference type="Proteomes" id="UP000002377"/>
    </source>
</evidence>
<dbReference type="InterPro" id="IPR000713">
    <property type="entry name" value="Mur_ligase_N"/>
</dbReference>
<dbReference type="EMBL" id="CP002028">
    <property type="protein sequence ID" value="ADG83009.1"/>
    <property type="molecule type" value="Genomic_DNA"/>
</dbReference>
<keyword evidence="9 10" id="KW-0961">Cell wall biogenesis/degradation</keyword>
<evidence type="ECO:0000256" key="10">
    <source>
        <dbReference type="HAMAP-Rule" id="MF_02019"/>
    </source>
</evidence>
<dbReference type="InterPro" id="IPR005863">
    <property type="entry name" value="UDP-N-AcMur_synth"/>
</dbReference>
<keyword evidence="1 10" id="KW-0963">Cytoplasm</keyword>
<dbReference type="Pfam" id="PF02875">
    <property type="entry name" value="Mur_ligase_C"/>
    <property type="match status" value="1"/>
</dbReference>
<dbReference type="UniPathway" id="UPA00219"/>
<dbReference type="GO" id="GO:0005737">
    <property type="term" value="C:cytoplasm"/>
    <property type="evidence" value="ECO:0007669"/>
    <property type="project" value="UniProtKB-SubCell"/>
</dbReference>
<evidence type="ECO:0000313" key="15">
    <source>
        <dbReference type="EMBL" id="ADG83009.1"/>
    </source>
</evidence>
<dbReference type="AlphaFoldDB" id="D5X9A5"/>
<evidence type="ECO:0000256" key="9">
    <source>
        <dbReference type="ARBA" id="ARBA00023316"/>
    </source>
</evidence>
<dbReference type="OrthoDB" id="9801978at2"/>
<evidence type="ECO:0000259" key="14">
    <source>
        <dbReference type="Pfam" id="PF08245"/>
    </source>
</evidence>
<dbReference type="HOGENOM" id="CLU_031507_1_2_9"/>
<dbReference type="InterPro" id="IPR035911">
    <property type="entry name" value="MurE/MurF_N"/>
</dbReference>
<evidence type="ECO:0000256" key="2">
    <source>
        <dbReference type="ARBA" id="ARBA00022598"/>
    </source>
</evidence>
<feature type="domain" description="Mur ligase N-terminal catalytic" evidence="12">
    <location>
        <begin position="26"/>
        <end position="73"/>
    </location>
</feature>
<dbReference type="InterPro" id="IPR036565">
    <property type="entry name" value="Mur-like_cat_sf"/>
</dbReference>